<evidence type="ECO:0000256" key="1">
    <source>
        <dbReference type="ARBA" id="ARBA00022845"/>
    </source>
</evidence>
<protein>
    <recommendedName>
        <fullName evidence="3">Sigma 54 modulation/S30EA ribosomal protein C-terminal domain-containing protein</fullName>
    </recommendedName>
</protein>
<dbReference type="InterPro" id="IPR032528">
    <property type="entry name" value="Ribosom_S30AE_C"/>
</dbReference>
<evidence type="ECO:0000256" key="2">
    <source>
        <dbReference type="SAM" id="SignalP"/>
    </source>
</evidence>
<dbReference type="InterPro" id="IPR038416">
    <property type="entry name" value="Ribosom_S30AE_C_sf"/>
</dbReference>
<comment type="caution">
    <text evidence="4">The sequence shown here is derived from an EMBL/GenBank/DDBJ whole genome shotgun (WGS) entry which is preliminary data.</text>
</comment>
<keyword evidence="2" id="KW-0732">Signal</keyword>
<feature type="domain" description="Sigma 54 modulation/S30EA ribosomal protein C-terminal" evidence="3">
    <location>
        <begin position="179"/>
        <end position="235"/>
    </location>
</feature>
<dbReference type="Gene3D" id="3.30.160.100">
    <property type="entry name" value="Ribosome hibernation promotion factor-like"/>
    <property type="match status" value="1"/>
</dbReference>
<dbReference type="InterPro" id="IPR050574">
    <property type="entry name" value="HPF/YfiA_ribosome-assoc"/>
</dbReference>
<evidence type="ECO:0000313" key="5">
    <source>
        <dbReference type="Proteomes" id="UP001295423"/>
    </source>
</evidence>
<feature type="signal peptide" evidence="2">
    <location>
        <begin position="1"/>
        <end position="17"/>
    </location>
</feature>
<dbReference type="NCBIfam" id="TIGR00741">
    <property type="entry name" value="yfiA"/>
    <property type="match status" value="1"/>
</dbReference>
<proteinExistence type="predicted"/>
<reference evidence="4" key="1">
    <citation type="submission" date="2023-08" db="EMBL/GenBank/DDBJ databases">
        <authorList>
            <person name="Audoor S."/>
            <person name="Bilcke G."/>
        </authorList>
    </citation>
    <scope>NUCLEOTIDE SEQUENCE</scope>
</reference>
<dbReference type="InterPro" id="IPR003489">
    <property type="entry name" value="RHF/RaiA"/>
</dbReference>
<gene>
    <name evidence="4" type="ORF">CYCCA115_LOCUS22154</name>
</gene>
<dbReference type="EMBL" id="CAKOGP040002302">
    <property type="protein sequence ID" value="CAJ1966569.1"/>
    <property type="molecule type" value="Genomic_DNA"/>
</dbReference>
<dbReference type="Pfam" id="PF02482">
    <property type="entry name" value="Ribosomal_S30AE"/>
    <property type="match status" value="1"/>
</dbReference>
<sequence length="238" mass="26035">MLRITSLLLLSPLIANAFTSYSPMQRNNGMQLHMSTEAEAGVALTITGNNIDLTPALQEHVEKRIGRPLNKLGGDGIVQDCEVHLSVYKNPKVKNAHRVDLTANLKGLTVNCKVESPDMYASIDSAATALQSKLGKYRQRRSDGHHAGSSMGDDLMAALEAMELDVGEEVGEDEFVDPEEPSVMKVDSFDLDNAIPLKEAIFALDYVDHDFFVFKNEETGKKSVVYKRNAGGVGLIEL</sequence>
<evidence type="ECO:0000259" key="3">
    <source>
        <dbReference type="Pfam" id="PF16321"/>
    </source>
</evidence>
<dbReference type="Gene3D" id="3.30.505.50">
    <property type="entry name" value="Sigma 54 modulation/S30EA ribosomal protein, C-terminal domain"/>
    <property type="match status" value="1"/>
</dbReference>
<dbReference type="AlphaFoldDB" id="A0AAD2G8Z9"/>
<feature type="chain" id="PRO_5042239029" description="Sigma 54 modulation/S30EA ribosomal protein C-terminal domain-containing protein" evidence="2">
    <location>
        <begin position="18"/>
        <end position="238"/>
    </location>
</feature>
<keyword evidence="1" id="KW-0810">Translation regulation</keyword>
<dbReference type="PANTHER" id="PTHR33231">
    <property type="entry name" value="30S RIBOSOMAL PROTEIN"/>
    <property type="match status" value="1"/>
</dbReference>
<dbReference type="GO" id="GO:0045900">
    <property type="term" value="P:negative regulation of translational elongation"/>
    <property type="evidence" value="ECO:0007669"/>
    <property type="project" value="TreeGrafter"/>
</dbReference>
<dbReference type="PANTHER" id="PTHR33231:SF1">
    <property type="entry name" value="30S RIBOSOMAL PROTEIN"/>
    <property type="match status" value="1"/>
</dbReference>
<evidence type="ECO:0000313" key="4">
    <source>
        <dbReference type="EMBL" id="CAJ1966569.1"/>
    </source>
</evidence>
<dbReference type="SUPFAM" id="SSF69754">
    <property type="entry name" value="Ribosome binding protein Y (YfiA homologue)"/>
    <property type="match status" value="1"/>
</dbReference>
<dbReference type="GO" id="GO:0022627">
    <property type="term" value="C:cytosolic small ribosomal subunit"/>
    <property type="evidence" value="ECO:0007669"/>
    <property type="project" value="TreeGrafter"/>
</dbReference>
<name>A0AAD2G8Z9_9STRA</name>
<organism evidence="4 5">
    <name type="scientific">Cylindrotheca closterium</name>
    <dbReference type="NCBI Taxonomy" id="2856"/>
    <lineage>
        <taxon>Eukaryota</taxon>
        <taxon>Sar</taxon>
        <taxon>Stramenopiles</taxon>
        <taxon>Ochrophyta</taxon>
        <taxon>Bacillariophyta</taxon>
        <taxon>Bacillariophyceae</taxon>
        <taxon>Bacillariophycidae</taxon>
        <taxon>Bacillariales</taxon>
        <taxon>Bacillariaceae</taxon>
        <taxon>Cylindrotheca</taxon>
    </lineage>
</organism>
<accession>A0AAD2G8Z9</accession>
<dbReference type="Proteomes" id="UP001295423">
    <property type="component" value="Unassembled WGS sequence"/>
</dbReference>
<dbReference type="Pfam" id="PF16321">
    <property type="entry name" value="Ribosom_S30AE_C"/>
    <property type="match status" value="1"/>
</dbReference>
<keyword evidence="5" id="KW-1185">Reference proteome</keyword>
<dbReference type="InterPro" id="IPR036567">
    <property type="entry name" value="RHF-like"/>
</dbReference>
<dbReference type="CDD" id="cd00552">
    <property type="entry name" value="RaiA"/>
    <property type="match status" value="1"/>
</dbReference>
<dbReference type="GO" id="GO:0043024">
    <property type="term" value="F:ribosomal small subunit binding"/>
    <property type="evidence" value="ECO:0007669"/>
    <property type="project" value="TreeGrafter"/>
</dbReference>